<dbReference type="InterPro" id="IPR008271">
    <property type="entry name" value="Ser/Thr_kinase_AS"/>
</dbReference>
<dbReference type="GO" id="GO:0005525">
    <property type="term" value="F:GTP binding"/>
    <property type="evidence" value="ECO:0007669"/>
    <property type="project" value="UniProtKB-KW"/>
</dbReference>
<dbReference type="NCBIfam" id="TIGR00231">
    <property type="entry name" value="small_GTP"/>
    <property type="match status" value="1"/>
</dbReference>
<gene>
    <name evidence="8" type="ORF">CcCBS67573_g05104</name>
</gene>
<dbReference type="InterPro" id="IPR011009">
    <property type="entry name" value="Kinase-like_dom_sf"/>
</dbReference>
<reference evidence="8 9" key="1">
    <citation type="journal article" date="2019" name="Sci. Rep.">
        <title>Comparative genomics of chytrid fungi reveal insights into the obligate biotrophic and pathogenic lifestyle of Synchytrium endobioticum.</title>
        <authorList>
            <person name="van de Vossenberg B.T.L.H."/>
            <person name="Warris S."/>
            <person name="Nguyen H.D.T."/>
            <person name="van Gent-Pelzer M.P.E."/>
            <person name="Joly D.L."/>
            <person name="van de Geest H.C."/>
            <person name="Bonants P.J.M."/>
            <person name="Smith D.S."/>
            <person name="Levesque C.A."/>
            <person name="van der Lee T.A.J."/>
        </authorList>
    </citation>
    <scope>NUCLEOTIDE SEQUENCE [LARGE SCALE GENOMIC DNA]</scope>
    <source>
        <strain evidence="8 9">CBS 675.73</strain>
    </source>
</reference>
<dbReference type="Pfam" id="PF16897">
    <property type="entry name" value="MMR_HSR1_Xtn"/>
    <property type="match status" value="1"/>
</dbReference>
<dbReference type="InterPro" id="IPR031662">
    <property type="entry name" value="GTP-binding_2"/>
</dbReference>
<dbReference type="Pfam" id="PF01926">
    <property type="entry name" value="MMR_HSR1"/>
    <property type="match status" value="1"/>
</dbReference>
<dbReference type="PANTHER" id="PTHR43127">
    <property type="entry name" value="DEVELOPMENTALLY-REGULATED GTP-BINDING PROTEIN 2"/>
    <property type="match status" value="1"/>
</dbReference>
<dbReference type="PROSITE" id="PS50011">
    <property type="entry name" value="PROTEIN_KINASE_DOM"/>
    <property type="match status" value="1"/>
</dbReference>
<evidence type="ECO:0000259" key="5">
    <source>
        <dbReference type="PROSITE" id="PS50011"/>
    </source>
</evidence>
<comment type="caution">
    <text evidence="8">The sequence shown here is derived from an EMBL/GenBank/DDBJ whole genome shotgun (WGS) entry which is preliminary data.</text>
</comment>
<keyword evidence="9" id="KW-1185">Reference proteome</keyword>
<dbReference type="CDD" id="cd01896">
    <property type="entry name" value="DRG"/>
    <property type="match status" value="1"/>
</dbReference>
<dbReference type="Pfam" id="PF02824">
    <property type="entry name" value="TGS"/>
    <property type="match status" value="1"/>
</dbReference>
<dbReference type="FunFam" id="3.40.50.300:FF:000740">
    <property type="entry name" value="Putative GTP-binding protein 1"/>
    <property type="match status" value="1"/>
</dbReference>
<accession>A0A507FBB8</accession>
<feature type="domain" description="Protein kinase" evidence="5">
    <location>
        <begin position="381"/>
        <end position="638"/>
    </location>
</feature>
<dbReference type="InterPro" id="IPR017441">
    <property type="entry name" value="Protein_kinase_ATP_BS"/>
</dbReference>
<dbReference type="PROSITE" id="PS00108">
    <property type="entry name" value="PROTEIN_KINASE_ST"/>
    <property type="match status" value="1"/>
</dbReference>
<evidence type="ECO:0000256" key="1">
    <source>
        <dbReference type="ARBA" id="ARBA00022741"/>
    </source>
</evidence>
<dbReference type="InterPro" id="IPR027417">
    <property type="entry name" value="P-loop_NTPase"/>
</dbReference>
<dbReference type="InterPro" id="IPR006073">
    <property type="entry name" value="GTP-bd"/>
</dbReference>
<dbReference type="SUPFAM" id="SSF52540">
    <property type="entry name" value="P-loop containing nucleoside triphosphate hydrolases"/>
    <property type="match status" value="1"/>
</dbReference>
<evidence type="ECO:0000256" key="2">
    <source>
        <dbReference type="ARBA" id="ARBA00022840"/>
    </source>
</evidence>
<evidence type="ECO:0000313" key="9">
    <source>
        <dbReference type="Proteomes" id="UP000320333"/>
    </source>
</evidence>
<dbReference type="SUPFAM" id="SSF56112">
    <property type="entry name" value="Protein kinase-like (PK-like)"/>
    <property type="match status" value="1"/>
</dbReference>
<dbReference type="STRING" id="246404.A0A507FBB8"/>
<dbReference type="EMBL" id="QEAP01000174">
    <property type="protein sequence ID" value="TPX73629.1"/>
    <property type="molecule type" value="Genomic_DNA"/>
</dbReference>
<dbReference type="GO" id="GO:0004672">
    <property type="term" value="F:protein kinase activity"/>
    <property type="evidence" value="ECO:0007669"/>
    <property type="project" value="InterPro"/>
</dbReference>
<dbReference type="InterPro" id="IPR012676">
    <property type="entry name" value="TGS-like"/>
</dbReference>
<feature type="binding site" evidence="4">
    <location>
        <position position="410"/>
    </location>
    <ligand>
        <name>ATP</name>
        <dbReference type="ChEBI" id="CHEBI:30616"/>
    </ligand>
</feature>
<evidence type="ECO:0000259" key="6">
    <source>
        <dbReference type="PROSITE" id="PS51710"/>
    </source>
</evidence>
<proteinExistence type="predicted"/>
<organism evidence="8 9">
    <name type="scientific">Chytriomyces confervae</name>
    <dbReference type="NCBI Taxonomy" id="246404"/>
    <lineage>
        <taxon>Eukaryota</taxon>
        <taxon>Fungi</taxon>
        <taxon>Fungi incertae sedis</taxon>
        <taxon>Chytridiomycota</taxon>
        <taxon>Chytridiomycota incertae sedis</taxon>
        <taxon>Chytridiomycetes</taxon>
        <taxon>Chytridiales</taxon>
        <taxon>Chytriomycetaceae</taxon>
        <taxon>Chytriomyces</taxon>
    </lineage>
</organism>
<keyword evidence="1 4" id="KW-0547">Nucleotide-binding</keyword>
<evidence type="ECO:0000256" key="4">
    <source>
        <dbReference type="PROSITE-ProRule" id="PRU10141"/>
    </source>
</evidence>
<dbReference type="Gene3D" id="3.10.20.30">
    <property type="match status" value="1"/>
</dbReference>
<dbReference type="Gene3D" id="1.10.510.10">
    <property type="entry name" value="Transferase(Phosphotransferase) domain 1"/>
    <property type="match status" value="1"/>
</dbReference>
<dbReference type="FunFam" id="1.10.510.10:FF:000571">
    <property type="entry name" value="Maternal embryonic leucine zipper kinase"/>
    <property type="match status" value="1"/>
</dbReference>
<dbReference type="SUPFAM" id="SSF81271">
    <property type="entry name" value="TGS-like"/>
    <property type="match status" value="1"/>
</dbReference>
<keyword evidence="8" id="KW-0436">Ligase</keyword>
<dbReference type="Gene3D" id="6.10.140.1070">
    <property type="match status" value="2"/>
</dbReference>
<dbReference type="Pfam" id="PF00069">
    <property type="entry name" value="Pkinase"/>
    <property type="match status" value="1"/>
</dbReference>
<dbReference type="AlphaFoldDB" id="A0A507FBB8"/>
<evidence type="ECO:0000259" key="7">
    <source>
        <dbReference type="PROSITE" id="PS51880"/>
    </source>
</evidence>
<keyword evidence="2 4" id="KW-0067">ATP-binding</keyword>
<dbReference type="InterPro" id="IPR012675">
    <property type="entry name" value="Beta-grasp_dom_sf"/>
</dbReference>
<sequence length="847" mass="94665">MGILEKIADIEAEMARTQKNKATEYHLGLLKAKLAKYRTMLLEPTSKAGPKGPGFDVVRSGDARVALIGFPSVGKSTFLSKVTGTTSEVAAYEFTTLTCVPGKIHYNGSAIQLLDLPGIIEGASQGKGRGRQVIAVAKTADLILMMLDATKGPRQRELLEIELEAVGIRINTSKPNIYFKVKKGGGISFNATCKLTYLNEKLVQQILQTYKIHNAEVLIRDDHTVDDFIDVVLGNRKYIRCVYCYNKIDQISMEEVDKLARQPYTVVISCESDLNMDYIIEYLWKHLDLIRVYTKRRGEYPDFEGGLILKSGSSVQDVCRNIHKTLVDDFNYALLWGTSTKHSPQRVGLQHIVDDEDVIQISRHMLSANTANDNGRIVAGYRMGAVIGEGAYSTVRLGECVRTGALAAIKVVRNSSTTHRHATLKEAAIMRSLNHINVLKMISAVEDDSAVFLVLDYAAAGELFDHIAPDVGMGEKLAHFYFNQLVAGMSYLHQRGICHRDLKPENILLDETGNLKISDFGLATVFSNKGSVRVLTTPCGTPPYIAPEVLKLEYNGDQVDVWSSGIILYVLMAGNTPWGEPSRHDPEFVYFTNMYAGGLNYLPWSRFGSSVVCLLKGILNTNADDRYTLLDIESDTWFSTPNPLLTDGKCNNPVALAELIKRQMEGSRPHETMEDESIISYSQPQAIRQDSLMDVEFTQPDRRFAIDSFSQPVRSDLRDSPSDKMHATLMHEKYRLQSSQSNPFKELLRSGNLTRFFSSHAPSIILARIGDVLTQCVVPYKQNIKTLKISFTTVDKRKCPLHGDVRIQRASDQLYHVGFHKKKGDPIEFKRFYRAIAEHCADLVVDA</sequence>
<protein>
    <submittedName>
        <fullName evidence="8">Threonine---tRNA ligase</fullName>
    </submittedName>
</protein>
<dbReference type="FunFam" id="3.10.20.30:FF:000016">
    <property type="entry name" value="Developmentally-regulated GTP-binding protein 2"/>
    <property type="match status" value="1"/>
</dbReference>
<dbReference type="GO" id="GO:0003924">
    <property type="term" value="F:GTPase activity"/>
    <property type="evidence" value="ECO:0007669"/>
    <property type="project" value="InterPro"/>
</dbReference>
<dbReference type="SMART" id="SM00220">
    <property type="entry name" value="S_TKc"/>
    <property type="match status" value="1"/>
</dbReference>
<dbReference type="InterPro" id="IPR005225">
    <property type="entry name" value="Small_GTP-bd"/>
</dbReference>
<dbReference type="PROSITE" id="PS00905">
    <property type="entry name" value="GTP1_OBG"/>
    <property type="match status" value="1"/>
</dbReference>
<feature type="domain" description="OBG-type G" evidence="6">
    <location>
        <begin position="63"/>
        <end position="288"/>
    </location>
</feature>
<dbReference type="InterPro" id="IPR006074">
    <property type="entry name" value="GTP1-OBG_CS"/>
</dbReference>
<dbReference type="InterPro" id="IPR004095">
    <property type="entry name" value="TGS"/>
</dbReference>
<dbReference type="OrthoDB" id="539158at2759"/>
<dbReference type="GO" id="GO:0005524">
    <property type="term" value="F:ATP binding"/>
    <property type="evidence" value="ECO:0007669"/>
    <property type="project" value="UniProtKB-UniRule"/>
</dbReference>
<dbReference type="PROSITE" id="PS51710">
    <property type="entry name" value="G_OBG"/>
    <property type="match status" value="1"/>
</dbReference>
<dbReference type="PROSITE" id="PS00107">
    <property type="entry name" value="PROTEIN_KINASE_ATP"/>
    <property type="match status" value="1"/>
</dbReference>
<dbReference type="PRINTS" id="PR00326">
    <property type="entry name" value="GTP1OBG"/>
</dbReference>
<dbReference type="InterPro" id="IPR000719">
    <property type="entry name" value="Prot_kinase_dom"/>
</dbReference>
<dbReference type="InterPro" id="IPR045001">
    <property type="entry name" value="DRG"/>
</dbReference>
<name>A0A507FBB8_9FUNG</name>
<evidence type="ECO:0000256" key="3">
    <source>
        <dbReference type="ARBA" id="ARBA00023134"/>
    </source>
</evidence>
<evidence type="ECO:0000313" key="8">
    <source>
        <dbReference type="EMBL" id="TPX73629.1"/>
    </source>
</evidence>
<dbReference type="InterPro" id="IPR031167">
    <property type="entry name" value="G_OBG"/>
</dbReference>
<keyword evidence="3" id="KW-0342">GTP-binding</keyword>
<feature type="domain" description="TGS" evidence="7">
    <location>
        <begin position="288"/>
        <end position="363"/>
    </location>
</feature>
<dbReference type="PROSITE" id="PS51880">
    <property type="entry name" value="TGS"/>
    <property type="match status" value="1"/>
</dbReference>
<dbReference type="GO" id="GO:0016874">
    <property type="term" value="F:ligase activity"/>
    <property type="evidence" value="ECO:0007669"/>
    <property type="project" value="UniProtKB-KW"/>
</dbReference>
<dbReference type="Proteomes" id="UP000320333">
    <property type="component" value="Unassembled WGS sequence"/>
</dbReference>
<dbReference type="Gene3D" id="3.30.310.80">
    <property type="entry name" value="Kinase associated domain 1, KA1"/>
    <property type="match status" value="1"/>
</dbReference>